<dbReference type="Proteomes" id="UP000799436">
    <property type="component" value="Unassembled WGS sequence"/>
</dbReference>
<evidence type="ECO:0000259" key="1">
    <source>
        <dbReference type="Pfam" id="PF25043"/>
    </source>
</evidence>
<dbReference type="InterPro" id="IPR011205">
    <property type="entry name" value="UCP015417_vWA"/>
</dbReference>
<accession>A0A6G1KW55</accession>
<feature type="domain" description="DUF7788" evidence="1">
    <location>
        <begin position="14"/>
        <end position="106"/>
    </location>
</feature>
<organism evidence="2 3">
    <name type="scientific">Teratosphaeria nubilosa</name>
    <dbReference type="NCBI Taxonomy" id="161662"/>
    <lineage>
        <taxon>Eukaryota</taxon>
        <taxon>Fungi</taxon>
        <taxon>Dikarya</taxon>
        <taxon>Ascomycota</taxon>
        <taxon>Pezizomycotina</taxon>
        <taxon>Dothideomycetes</taxon>
        <taxon>Dothideomycetidae</taxon>
        <taxon>Mycosphaerellales</taxon>
        <taxon>Teratosphaeriaceae</taxon>
        <taxon>Teratosphaeria</taxon>
    </lineage>
</organism>
<proteinExistence type="predicted"/>
<dbReference type="PANTHER" id="PTHR31373:SF27">
    <property type="entry name" value="TROVE DOMAIN-CONTAINING PROTEIN"/>
    <property type="match status" value="1"/>
</dbReference>
<dbReference type="InterPro" id="IPR056690">
    <property type="entry name" value="DUF7788"/>
</dbReference>
<dbReference type="Pfam" id="PF25043">
    <property type="entry name" value="DUF7788"/>
    <property type="match status" value="1"/>
</dbReference>
<name>A0A6G1KW55_9PEZI</name>
<evidence type="ECO:0000313" key="3">
    <source>
        <dbReference type="Proteomes" id="UP000799436"/>
    </source>
</evidence>
<keyword evidence="3" id="KW-1185">Reference proteome</keyword>
<gene>
    <name evidence="2" type="ORF">EJ03DRAFT_355416</name>
</gene>
<dbReference type="EMBL" id="ML995908">
    <property type="protein sequence ID" value="KAF2764871.1"/>
    <property type="molecule type" value="Genomic_DNA"/>
</dbReference>
<sequence length="118" mass="12921">MKDSQVKARVANGQWQILVQRMKESGTLESSIAVCDVYGDTAPKPVQADQEGAVLVSGYSQGQMKMFLDKGQFEDAETEIVTVEGVDGVNVSKKKQEPMAAVKKAISHDAYRMLRVVD</sequence>
<dbReference type="PANTHER" id="PTHR31373">
    <property type="entry name" value="OS06G0652100 PROTEIN"/>
    <property type="match status" value="1"/>
</dbReference>
<dbReference type="OrthoDB" id="1149618at2759"/>
<evidence type="ECO:0000313" key="2">
    <source>
        <dbReference type="EMBL" id="KAF2764871.1"/>
    </source>
</evidence>
<dbReference type="AlphaFoldDB" id="A0A6G1KW55"/>
<reference evidence="2" key="1">
    <citation type="journal article" date="2020" name="Stud. Mycol.">
        <title>101 Dothideomycetes genomes: a test case for predicting lifestyles and emergence of pathogens.</title>
        <authorList>
            <person name="Haridas S."/>
            <person name="Albert R."/>
            <person name="Binder M."/>
            <person name="Bloem J."/>
            <person name="Labutti K."/>
            <person name="Salamov A."/>
            <person name="Andreopoulos B."/>
            <person name="Baker S."/>
            <person name="Barry K."/>
            <person name="Bills G."/>
            <person name="Bluhm B."/>
            <person name="Cannon C."/>
            <person name="Castanera R."/>
            <person name="Culley D."/>
            <person name="Daum C."/>
            <person name="Ezra D."/>
            <person name="Gonzalez J."/>
            <person name="Henrissat B."/>
            <person name="Kuo A."/>
            <person name="Liang C."/>
            <person name="Lipzen A."/>
            <person name="Lutzoni F."/>
            <person name="Magnuson J."/>
            <person name="Mondo S."/>
            <person name="Nolan M."/>
            <person name="Ohm R."/>
            <person name="Pangilinan J."/>
            <person name="Park H.-J."/>
            <person name="Ramirez L."/>
            <person name="Alfaro M."/>
            <person name="Sun H."/>
            <person name="Tritt A."/>
            <person name="Yoshinaga Y."/>
            <person name="Zwiers L.-H."/>
            <person name="Turgeon B."/>
            <person name="Goodwin S."/>
            <person name="Spatafora J."/>
            <person name="Crous P."/>
            <person name="Grigoriev I."/>
        </authorList>
    </citation>
    <scope>NUCLEOTIDE SEQUENCE</scope>
    <source>
        <strain evidence="2">CBS 116005</strain>
    </source>
</reference>
<protein>
    <recommendedName>
        <fullName evidence="1">DUF7788 domain-containing protein</fullName>
    </recommendedName>
</protein>